<feature type="compositionally biased region" description="Polar residues" evidence="3">
    <location>
        <begin position="433"/>
        <end position="456"/>
    </location>
</feature>
<evidence type="ECO:0000256" key="3">
    <source>
        <dbReference type="SAM" id="MobiDB-lite"/>
    </source>
</evidence>
<comment type="caution">
    <text evidence="2">Lacks conserved residue(s) required for the propagation of feature annotation.</text>
</comment>
<dbReference type="Proteomes" id="UP001345013">
    <property type="component" value="Unassembled WGS sequence"/>
</dbReference>
<gene>
    <name evidence="5" type="ORF">LTR24_003223</name>
</gene>
<dbReference type="PROSITE" id="PS51635">
    <property type="entry name" value="PNPLA"/>
    <property type="match status" value="1"/>
</dbReference>
<dbReference type="Gene3D" id="3.40.50.300">
    <property type="entry name" value="P-loop containing nucleotide triphosphate hydrolases"/>
    <property type="match status" value="1"/>
</dbReference>
<evidence type="ECO:0000313" key="5">
    <source>
        <dbReference type="EMBL" id="KAK5095006.1"/>
    </source>
</evidence>
<dbReference type="InterPro" id="IPR011990">
    <property type="entry name" value="TPR-like_helical_dom_sf"/>
</dbReference>
<keyword evidence="1" id="KW-0443">Lipid metabolism</keyword>
<proteinExistence type="predicted"/>
<evidence type="ECO:0000313" key="6">
    <source>
        <dbReference type="Proteomes" id="UP001345013"/>
    </source>
</evidence>
<dbReference type="InterPro" id="IPR053137">
    <property type="entry name" value="NLR-like"/>
</dbReference>
<feature type="region of interest" description="Disordered" evidence="3">
    <location>
        <begin position="349"/>
        <end position="398"/>
    </location>
</feature>
<dbReference type="PANTHER" id="PTHR46082">
    <property type="entry name" value="ATP/GTP-BINDING PROTEIN-RELATED"/>
    <property type="match status" value="1"/>
</dbReference>
<evidence type="ECO:0000256" key="2">
    <source>
        <dbReference type="PROSITE-ProRule" id="PRU01161"/>
    </source>
</evidence>
<dbReference type="PANTHER" id="PTHR46082:SF6">
    <property type="entry name" value="AAA+ ATPASE DOMAIN-CONTAINING PROTEIN-RELATED"/>
    <property type="match status" value="1"/>
</dbReference>
<reference evidence="5 6" key="1">
    <citation type="submission" date="2023-08" db="EMBL/GenBank/DDBJ databases">
        <title>Black Yeasts Isolated from many extreme environments.</title>
        <authorList>
            <person name="Coleine C."/>
            <person name="Stajich J.E."/>
            <person name="Selbmann L."/>
        </authorList>
    </citation>
    <scope>NUCLEOTIDE SEQUENCE [LARGE SCALE GENOMIC DNA]</scope>
    <source>
        <strain evidence="5 6">CCFEE 5885</strain>
    </source>
</reference>
<dbReference type="SUPFAM" id="SSF48452">
    <property type="entry name" value="TPR-like"/>
    <property type="match status" value="1"/>
</dbReference>
<dbReference type="InterPro" id="IPR016035">
    <property type="entry name" value="Acyl_Trfase/lysoPLipase"/>
</dbReference>
<feature type="domain" description="PNPLA" evidence="4">
    <location>
        <begin position="24"/>
        <end position="226"/>
    </location>
</feature>
<protein>
    <recommendedName>
        <fullName evidence="4">PNPLA domain-containing protein</fullName>
    </recommendedName>
</protein>
<dbReference type="Gene3D" id="3.40.1090.10">
    <property type="entry name" value="Cytosolic phospholipase A2 catalytic domain"/>
    <property type="match status" value="1"/>
</dbReference>
<dbReference type="InterPro" id="IPR002182">
    <property type="entry name" value="NB-ARC"/>
</dbReference>
<dbReference type="InterPro" id="IPR002641">
    <property type="entry name" value="PNPLA_dom"/>
</dbReference>
<dbReference type="SUPFAM" id="SSF52151">
    <property type="entry name" value="FabD/lysophospholipase-like"/>
    <property type="match status" value="1"/>
</dbReference>
<comment type="caution">
    <text evidence="5">The sequence shown here is derived from an EMBL/GenBank/DDBJ whole genome shotgun (WGS) entry which is preliminary data.</text>
</comment>
<organism evidence="5 6">
    <name type="scientific">Lithohypha guttulata</name>
    <dbReference type="NCBI Taxonomy" id="1690604"/>
    <lineage>
        <taxon>Eukaryota</taxon>
        <taxon>Fungi</taxon>
        <taxon>Dikarya</taxon>
        <taxon>Ascomycota</taxon>
        <taxon>Pezizomycotina</taxon>
        <taxon>Eurotiomycetes</taxon>
        <taxon>Chaetothyriomycetidae</taxon>
        <taxon>Chaetothyriales</taxon>
        <taxon>Trichomeriaceae</taxon>
        <taxon>Lithohypha</taxon>
    </lineage>
</organism>
<dbReference type="InterPro" id="IPR027417">
    <property type="entry name" value="P-loop_NTPase"/>
</dbReference>
<dbReference type="CDD" id="cd07216">
    <property type="entry name" value="Pat17_PNPLA8_PNPLA9_like3"/>
    <property type="match status" value="1"/>
</dbReference>
<accession>A0ABR0KFB2</accession>
<sequence length="1556" mass="173982">MASTSTTSQDGSCGTSTRPDLCVLSLDGGGVHSLSSLYILSDVMQQVNSERKQLGKESVKPCQLFDLIGGTSTGGLIAVMLGRLEMSMDECIDAYLKICKHIFVKERRTFSLSGKVKARFDTNQLEILTKQMVAKHTGGKNSERMLDKGRANSRLCRVFVCASCTENVRLRSYHSEHQPTSAETMIWQAIRATFAATSLFEPITINNQTYACATTGANNTSMEVWEEAQHVWAAGENSVHSRIKCFVSIGAGELDLGSVEGGPWKIASRTLTRIANESRKATEDFRQVHNEMFVNDSAFRFDVDGLKGIGLEEHKKTAETVAATTKYLCSEISMNKEYCVSRLVEKQTSPSSQLLAPSNQPSIPNTTKNSDNPSSADTARSSSYACGQGQNIGHKYPQTNVADRGQLHQGDQHNHFYCYYPTDGSRSERRETQATSQPGSADRSSPTRARQSTSNAPLGESEGGTATHTPILLMPYEVNSRFINRPDELQALNSCFFSGHGLLGDKTRGRDIEQLLHRRAALYGLSGVGKTQLAISFAHRYRRIRPDHSIFWIHASTEEWLRQSFQKLADACEIEVATERQADVFTAVGAWLKNESTRPWLMILDNADDADMLFHTRRRLADAIAECPHGALLVTTRNKKVAEKITFYGETIQVKEMTQEQSVELMNSFLGVQVFPMTTHAQTYMSPAIKELVKHLEKLPLAVAQAAAYIKENSITVDVYLDMWKESAENAQELLISEFEADGRQRFDASVPNAVGTTMMLSLDHLRAQRPRTGHLLVVVSFFHHTSIRPFLLLEAGERQSSPAFIEAMGDLYAFSLMSKNAKDGVYEMHRLVHHVTCKWRTMKVSHSELEAAARFALDRLNKAFPTTMDKIDRQRADAYLPHALRYLREEDKVGTSIEARAKVKLMQKVAEHLLYQGRALESKSMRQEALALCESSSEVATADILRAKCELAEVLEQLHHFEQAKVNCQEIINRTLTLGKPSRAYINSLRMMARILTREGAHDHALRQAREAKNASSNYLGRNHEETLVLNFTIAEILQDHAEHCPEQKEKLLYQAKHTLQRAIEGLIKQKGPDASTTILGKQHLTNVLDALDQHEESETLSEEIIASKKRTLGDDGLETFQATMNLAFCFIKQTKLLEAEQLLAYALKTTSPAINNHHLGRAKGLQILASIHIERAEQWRSKLAERALLSSRAEGEAKSDVLPLIETCPGGTSKADPSANHKPALELEEVVTSPRPMAKDDDTSILEDLVKEDEKKSPHGLLPTTDVRSVAYERHALDEYQQGLKYQMEVADMLIAAPGIEHPDTVRHILDTSRTLLHLYRANSQAYYAEGDQAEEWQRMVLETQVDGLGEKHEDTLATKELLAATLHEKGKPEEAEPFAYAAFKDRVARLGKSHPETLIMQQMLAEIMNKQPSSRKRSLEVLHSCWQLSLKALGADDTDTRLRLALWRQWKKTIDESAKLFESTNSLFTTVASRSTSQILDANDGMTRLLTHNTLRFTVIASHKSGFLENIREKEMAVSPTYRSARVIRGFRTDPERANIMSPGAFGGSQIRC</sequence>
<evidence type="ECO:0000259" key="4">
    <source>
        <dbReference type="PROSITE" id="PS51635"/>
    </source>
</evidence>
<dbReference type="SUPFAM" id="SSF52540">
    <property type="entry name" value="P-loop containing nucleoside triphosphate hydrolases"/>
    <property type="match status" value="1"/>
</dbReference>
<dbReference type="Pfam" id="PF01734">
    <property type="entry name" value="Patatin"/>
    <property type="match status" value="1"/>
</dbReference>
<name>A0ABR0KFB2_9EURO</name>
<keyword evidence="6" id="KW-1185">Reference proteome</keyword>
<dbReference type="Gene3D" id="1.25.40.10">
    <property type="entry name" value="Tetratricopeptide repeat domain"/>
    <property type="match status" value="3"/>
</dbReference>
<feature type="short sequence motif" description="GXSXG" evidence="2">
    <location>
        <begin position="70"/>
        <end position="74"/>
    </location>
</feature>
<dbReference type="EMBL" id="JAVRRG010000030">
    <property type="protein sequence ID" value="KAK5095006.1"/>
    <property type="molecule type" value="Genomic_DNA"/>
</dbReference>
<feature type="region of interest" description="Disordered" evidence="3">
    <location>
        <begin position="414"/>
        <end position="468"/>
    </location>
</feature>
<dbReference type="Pfam" id="PF00931">
    <property type="entry name" value="NB-ARC"/>
    <property type="match status" value="1"/>
</dbReference>
<dbReference type="Pfam" id="PF13374">
    <property type="entry name" value="TPR_10"/>
    <property type="match status" value="1"/>
</dbReference>
<evidence type="ECO:0000256" key="1">
    <source>
        <dbReference type="ARBA" id="ARBA00023098"/>
    </source>
</evidence>